<dbReference type="Proteomes" id="UP000325315">
    <property type="component" value="Unassembled WGS sequence"/>
</dbReference>
<name>A0A5B6VYD2_9ROSI</name>
<organism evidence="1 2">
    <name type="scientific">Gossypium australe</name>
    <dbReference type="NCBI Taxonomy" id="47621"/>
    <lineage>
        <taxon>Eukaryota</taxon>
        <taxon>Viridiplantae</taxon>
        <taxon>Streptophyta</taxon>
        <taxon>Embryophyta</taxon>
        <taxon>Tracheophyta</taxon>
        <taxon>Spermatophyta</taxon>
        <taxon>Magnoliopsida</taxon>
        <taxon>eudicotyledons</taxon>
        <taxon>Gunneridae</taxon>
        <taxon>Pentapetalae</taxon>
        <taxon>rosids</taxon>
        <taxon>malvids</taxon>
        <taxon>Malvales</taxon>
        <taxon>Malvaceae</taxon>
        <taxon>Malvoideae</taxon>
        <taxon>Gossypium</taxon>
    </lineage>
</organism>
<keyword evidence="1" id="KW-0548">Nucleotidyltransferase</keyword>
<protein>
    <submittedName>
        <fullName evidence="1">RNA-directed DNA polymerase (Reverse transcriptase), Ribonuclease H</fullName>
    </submittedName>
</protein>
<proteinExistence type="predicted"/>
<keyword evidence="1" id="KW-0695">RNA-directed DNA polymerase</keyword>
<dbReference type="GO" id="GO:0003964">
    <property type="term" value="F:RNA-directed DNA polymerase activity"/>
    <property type="evidence" value="ECO:0007669"/>
    <property type="project" value="UniProtKB-KW"/>
</dbReference>
<sequence length="123" mass="14848">MTFPHISKTFIPRGTIHPKQKIDYGRNVGKSGHQRHIRIRNWEREFIGHFPLYTWKCSEQLDYGRDSYSFVLWIFLHPYNKSLDINDMSYTTTDLESPFEQDIIWRILRILKVIEIVTYLLIC</sequence>
<accession>A0A5B6VYD2</accession>
<evidence type="ECO:0000313" key="2">
    <source>
        <dbReference type="Proteomes" id="UP000325315"/>
    </source>
</evidence>
<keyword evidence="2" id="KW-1185">Reference proteome</keyword>
<keyword evidence="1" id="KW-0808">Transferase</keyword>
<dbReference type="AlphaFoldDB" id="A0A5B6VYD2"/>
<gene>
    <name evidence="1" type="ORF">EPI10_024297</name>
</gene>
<dbReference type="EMBL" id="SMMG02000005">
    <property type="protein sequence ID" value="KAA3473962.1"/>
    <property type="molecule type" value="Genomic_DNA"/>
</dbReference>
<evidence type="ECO:0000313" key="1">
    <source>
        <dbReference type="EMBL" id="KAA3473962.1"/>
    </source>
</evidence>
<reference evidence="2" key="1">
    <citation type="journal article" date="2019" name="Plant Biotechnol. J.">
        <title>Genome sequencing of the Australian wild diploid species Gossypium australe highlights disease resistance and delayed gland morphogenesis.</title>
        <authorList>
            <person name="Cai Y."/>
            <person name="Cai X."/>
            <person name="Wang Q."/>
            <person name="Wang P."/>
            <person name="Zhang Y."/>
            <person name="Cai C."/>
            <person name="Xu Y."/>
            <person name="Wang K."/>
            <person name="Zhou Z."/>
            <person name="Wang C."/>
            <person name="Geng S."/>
            <person name="Li B."/>
            <person name="Dong Q."/>
            <person name="Hou Y."/>
            <person name="Wang H."/>
            <person name="Ai P."/>
            <person name="Liu Z."/>
            <person name="Yi F."/>
            <person name="Sun M."/>
            <person name="An G."/>
            <person name="Cheng J."/>
            <person name="Zhang Y."/>
            <person name="Shi Q."/>
            <person name="Xie Y."/>
            <person name="Shi X."/>
            <person name="Chang Y."/>
            <person name="Huang F."/>
            <person name="Chen Y."/>
            <person name="Hong S."/>
            <person name="Mi L."/>
            <person name="Sun Q."/>
            <person name="Zhang L."/>
            <person name="Zhou B."/>
            <person name="Peng R."/>
            <person name="Zhang X."/>
            <person name="Liu F."/>
        </authorList>
    </citation>
    <scope>NUCLEOTIDE SEQUENCE [LARGE SCALE GENOMIC DNA]</scope>
    <source>
        <strain evidence="2">cv. PA1801</strain>
    </source>
</reference>
<comment type="caution">
    <text evidence="1">The sequence shown here is derived from an EMBL/GenBank/DDBJ whole genome shotgun (WGS) entry which is preliminary data.</text>
</comment>